<dbReference type="InterPro" id="IPR008538">
    <property type="entry name" value="Uma2"/>
</dbReference>
<dbReference type="RefSeq" id="WP_013033755.1">
    <property type="nucleotide sequence ID" value="NC_013960.1"/>
</dbReference>
<evidence type="ECO:0000313" key="2">
    <source>
        <dbReference type="EMBL" id="ADE15900.1"/>
    </source>
</evidence>
<organism evidence="2 3">
    <name type="scientific">Nitrosococcus halophilus (strain Nc4)</name>
    <dbReference type="NCBI Taxonomy" id="472759"/>
    <lineage>
        <taxon>Bacteria</taxon>
        <taxon>Pseudomonadati</taxon>
        <taxon>Pseudomonadota</taxon>
        <taxon>Gammaproteobacteria</taxon>
        <taxon>Chromatiales</taxon>
        <taxon>Chromatiaceae</taxon>
        <taxon>Nitrosococcus</taxon>
    </lineage>
</organism>
<dbReference type="InterPro" id="IPR012296">
    <property type="entry name" value="Nuclease_put_TT1808"/>
</dbReference>
<evidence type="ECO:0000313" key="3">
    <source>
        <dbReference type="Proteomes" id="UP000001844"/>
    </source>
</evidence>
<evidence type="ECO:0000259" key="1">
    <source>
        <dbReference type="Pfam" id="PF05685"/>
    </source>
</evidence>
<dbReference type="PANTHER" id="PTHR35400:SF1">
    <property type="entry name" value="SLR1083 PROTEIN"/>
    <property type="match status" value="1"/>
</dbReference>
<keyword evidence="3" id="KW-1185">Reference proteome</keyword>
<dbReference type="Pfam" id="PF05685">
    <property type="entry name" value="Uma2"/>
    <property type="match status" value="1"/>
</dbReference>
<dbReference type="CDD" id="cd06260">
    <property type="entry name" value="DUF820-like"/>
    <property type="match status" value="1"/>
</dbReference>
<sequence>MPTVASQAGRAANSLPAKHLITVEAYRKMGEAGIFSPEARVELIEGEIFDRAPIGSEHASMVKRINEGWVSALRGRAIVSVQDPVVLGDLSEPQPDLALLRRREDFYAGCHPSREDILLIVEISDTSARYDREVKVPLYARHDIPEAWLMDLQQQRLEVYYGPKAGEYQHIDFYREGVVSPQAFPDLKLSFAGLGWK</sequence>
<dbReference type="eggNOG" id="COG4636">
    <property type="taxonomic scope" value="Bacteria"/>
</dbReference>
<gene>
    <name evidence="2" type="ordered locus">Nhal_2835</name>
</gene>
<dbReference type="PANTHER" id="PTHR35400">
    <property type="entry name" value="SLR1083 PROTEIN"/>
    <property type="match status" value="1"/>
</dbReference>
<dbReference type="HOGENOM" id="CLU_076312_2_0_6"/>
<dbReference type="STRING" id="472759.Nhal_2835"/>
<dbReference type="Proteomes" id="UP000001844">
    <property type="component" value="Chromosome"/>
</dbReference>
<accession>D5BXY9</accession>
<dbReference type="OrthoDB" id="196625at2"/>
<protein>
    <recommendedName>
        <fullName evidence="1">Putative restriction endonuclease domain-containing protein</fullName>
    </recommendedName>
</protein>
<proteinExistence type="predicted"/>
<reference evidence="3" key="1">
    <citation type="submission" date="2010-04" db="EMBL/GenBank/DDBJ databases">
        <title>Complete genome sequence of Nitrosococcus halophilus Nc4, a salt-adapted, aerobic obligate ammonia-oxidizing sulfur purple bacterium.</title>
        <authorList>
            <consortium name="US DOE Joint Genome Institute"/>
            <person name="Campbell M.A."/>
            <person name="Malfatti S.A."/>
            <person name="Chain P.S.G."/>
            <person name="Heidelberg J.F."/>
            <person name="Ward B.B."/>
            <person name="Klotz M.G."/>
        </authorList>
    </citation>
    <scope>NUCLEOTIDE SEQUENCE [LARGE SCALE GENOMIC DNA]</scope>
    <source>
        <strain evidence="3">Nc4</strain>
    </source>
</reference>
<dbReference type="InterPro" id="IPR011335">
    <property type="entry name" value="Restrct_endonuc-II-like"/>
</dbReference>
<name>D5BXY9_NITHN</name>
<dbReference type="AlphaFoldDB" id="D5BXY9"/>
<dbReference type="KEGG" id="nhl:Nhal_2835"/>
<dbReference type="SUPFAM" id="SSF52980">
    <property type="entry name" value="Restriction endonuclease-like"/>
    <property type="match status" value="1"/>
</dbReference>
<dbReference type="EMBL" id="CP001798">
    <property type="protein sequence ID" value="ADE15900.1"/>
    <property type="molecule type" value="Genomic_DNA"/>
</dbReference>
<feature type="domain" description="Putative restriction endonuclease" evidence="1">
    <location>
        <begin position="24"/>
        <end position="190"/>
    </location>
</feature>
<dbReference type="Gene3D" id="3.90.1570.10">
    <property type="entry name" value="tt1808, chain A"/>
    <property type="match status" value="1"/>
</dbReference>